<reference evidence="2" key="4">
    <citation type="submission" date="2024-02" db="EMBL/GenBank/DDBJ databases">
        <title>Comparative genomics of Cryptococcus and Kwoniella reveals pathogenesis evolution and contrasting modes of karyotype evolution via chromosome fusion or intercentromeric recombination.</title>
        <authorList>
            <person name="Coelho M.A."/>
            <person name="David-Palma M."/>
            <person name="Shea T."/>
            <person name="Bowers K."/>
            <person name="McGinley-Smith S."/>
            <person name="Mohammad A.W."/>
            <person name="Gnirke A."/>
            <person name="Yurkov A.M."/>
            <person name="Nowrousian M."/>
            <person name="Sun S."/>
            <person name="Cuomo C.A."/>
            <person name="Heitman J."/>
        </authorList>
    </citation>
    <scope>NUCLEOTIDE SEQUENCE</scope>
    <source>
        <strain evidence="2">CBS 10118</strain>
    </source>
</reference>
<dbReference type="RefSeq" id="XP_019048968.1">
    <property type="nucleotide sequence ID" value="XM_019189406.1"/>
</dbReference>
<reference evidence="2" key="2">
    <citation type="submission" date="2013-07" db="EMBL/GenBank/DDBJ databases">
        <authorList>
            <consortium name="The Broad Institute Genome Sequencing Platform"/>
            <person name="Cuomo C."/>
            <person name="Litvintseva A."/>
            <person name="Chen Y."/>
            <person name="Heitman J."/>
            <person name="Sun S."/>
            <person name="Springer D."/>
            <person name="Dromer F."/>
            <person name="Young S.K."/>
            <person name="Zeng Q."/>
            <person name="Gargeya S."/>
            <person name="Fitzgerald M."/>
            <person name="Abouelleil A."/>
            <person name="Alvarado L."/>
            <person name="Berlin A.M."/>
            <person name="Chapman S.B."/>
            <person name="Dewar J."/>
            <person name="Goldberg J."/>
            <person name="Griggs A."/>
            <person name="Gujja S."/>
            <person name="Hansen M."/>
            <person name="Howarth C."/>
            <person name="Imamovic A."/>
            <person name="Larimer J."/>
            <person name="McCowan C."/>
            <person name="Murphy C."/>
            <person name="Pearson M."/>
            <person name="Priest M."/>
            <person name="Roberts A."/>
            <person name="Saif S."/>
            <person name="Shea T."/>
            <person name="Sykes S."/>
            <person name="Wortman J."/>
            <person name="Nusbaum C."/>
            <person name="Birren B."/>
        </authorList>
    </citation>
    <scope>NUCLEOTIDE SEQUENCE</scope>
    <source>
        <strain evidence="2">CBS 10118</strain>
    </source>
</reference>
<evidence type="ECO:0000313" key="1">
    <source>
        <dbReference type="EMBL" id="OCF27898.1"/>
    </source>
</evidence>
<dbReference type="EMBL" id="CP144542">
    <property type="protein sequence ID" value="WVW82038.1"/>
    <property type="molecule type" value="Genomic_DNA"/>
</dbReference>
<reference evidence="1" key="3">
    <citation type="submission" date="2014-01" db="EMBL/GenBank/DDBJ databases">
        <title>Evolution of pathogenesis and genome organization in the Tremellales.</title>
        <authorList>
            <person name="Cuomo C."/>
            <person name="Litvintseva A."/>
            <person name="Heitman J."/>
            <person name="Chen Y."/>
            <person name="Sun S."/>
            <person name="Springer D."/>
            <person name="Dromer F."/>
            <person name="Young S."/>
            <person name="Zeng Q."/>
            <person name="Chapman S."/>
            <person name="Gujja S."/>
            <person name="Saif S."/>
            <person name="Birren B."/>
        </authorList>
    </citation>
    <scope>NUCLEOTIDE SEQUENCE</scope>
    <source>
        <strain evidence="1">CBS 10118</strain>
    </source>
</reference>
<accession>A0A1B9GA50</accession>
<dbReference type="Proteomes" id="UP000092730">
    <property type="component" value="Chromosome 2"/>
</dbReference>
<organism evidence="1">
    <name type="scientific">Kwoniella bestiolae CBS 10118</name>
    <dbReference type="NCBI Taxonomy" id="1296100"/>
    <lineage>
        <taxon>Eukaryota</taxon>
        <taxon>Fungi</taxon>
        <taxon>Dikarya</taxon>
        <taxon>Basidiomycota</taxon>
        <taxon>Agaricomycotina</taxon>
        <taxon>Tremellomycetes</taxon>
        <taxon>Tremellales</taxon>
        <taxon>Cryptococcaceae</taxon>
        <taxon>Kwoniella</taxon>
    </lineage>
</organism>
<dbReference type="KEGG" id="kbi:30207147"/>
<evidence type="ECO:0000313" key="2">
    <source>
        <dbReference type="EMBL" id="WVW82038.1"/>
    </source>
</evidence>
<protein>
    <submittedName>
        <fullName evidence="1">Uncharacterized protein</fullName>
    </submittedName>
</protein>
<sequence length="220" mass="24936">MGNMDDPADEPMPWVAIMNRTEVNADCTLDDGARAQWSIGEMNRILSNHAIAMAERGRSRFDKFVTSSSSQKADKEHIHSIFQDTLGSAEVDPRTTESKLKLFLTVFRATGPQNRYKYVFKFSTPGSHRPPNEVSFDQFNKRKIESSDEARFFRSFKTVLGALEILSEPEMSDFQGSYTTRDKFHVKIDSYKSDSFNQPYVGVVMKDGGARVQENTQPAI</sequence>
<gene>
    <name evidence="1" type="ORF">I302_02748</name>
    <name evidence="2" type="ORF">I302_104043</name>
</gene>
<dbReference type="GeneID" id="30207147"/>
<evidence type="ECO:0000313" key="3">
    <source>
        <dbReference type="Proteomes" id="UP000092730"/>
    </source>
</evidence>
<dbReference type="VEuPathDB" id="FungiDB:I302_02748"/>
<name>A0A1B9GA50_9TREE</name>
<proteinExistence type="predicted"/>
<keyword evidence="3" id="KW-1185">Reference proteome</keyword>
<dbReference type="EMBL" id="KI894019">
    <property type="protein sequence ID" value="OCF27898.1"/>
    <property type="molecule type" value="Genomic_DNA"/>
</dbReference>
<dbReference type="AlphaFoldDB" id="A0A1B9GA50"/>
<reference evidence="1" key="1">
    <citation type="submission" date="2013-07" db="EMBL/GenBank/DDBJ databases">
        <title>The Genome Sequence of Cryptococcus bestiolae CBS10118.</title>
        <authorList>
            <consortium name="The Broad Institute Genome Sequencing Platform"/>
            <person name="Cuomo C."/>
            <person name="Litvintseva A."/>
            <person name="Chen Y."/>
            <person name="Heitman J."/>
            <person name="Sun S."/>
            <person name="Springer D."/>
            <person name="Dromer F."/>
            <person name="Young S.K."/>
            <person name="Zeng Q."/>
            <person name="Gargeya S."/>
            <person name="Fitzgerald M."/>
            <person name="Abouelleil A."/>
            <person name="Alvarado L."/>
            <person name="Berlin A.M."/>
            <person name="Chapman S.B."/>
            <person name="Dewar J."/>
            <person name="Goldberg J."/>
            <person name="Griggs A."/>
            <person name="Gujja S."/>
            <person name="Hansen M."/>
            <person name="Howarth C."/>
            <person name="Imamovic A."/>
            <person name="Larimer J."/>
            <person name="McCowan C."/>
            <person name="Murphy C."/>
            <person name="Pearson M."/>
            <person name="Priest M."/>
            <person name="Roberts A."/>
            <person name="Saif S."/>
            <person name="Shea T."/>
            <person name="Sykes S."/>
            <person name="Wortman J."/>
            <person name="Nusbaum C."/>
            <person name="Birren B."/>
        </authorList>
    </citation>
    <scope>NUCLEOTIDE SEQUENCE [LARGE SCALE GENOMIC DNA]</scope>
    <source>
        <strain evidence="1">CBS 10118</strain>
    </source>
</reference>